<feature type="domain" description="Histone deacetylase" evidence="12">
    <location>
        <begin position="81"/>
        <end position="392"/>
    </location>
</feature>
<dbReference type="GO" id="GO:0141221">
    <property type="term" value="F:histone deacetylase activity, hydrolytic mechanism"/>
    <property type="evidence" value="ECO:0007669"/>
    <property type="project" value="UniProtKB-EC"/>
</dbReference>
<evidence type="ECO:0000256" key="3">
    <source>
        <dbReference type="ARBA" id="ARBA00012111"/>
    </source>
</evidence>
<comment type="subcellular location">
    <subcellularLocation>
        <location evidence="1 10">Nucleus</location>
    </subcellularLocation>
</comment>
<evidence type="ECO:0000256" key="5">
    <source>
        <dbReference type="ARBA" id="ARBA00022801"/>
    </source>
</evidence>
<proteinExistence type="inferred from homology"/>
<name>A0ABR0RET7_9EURO</name>
<dbReference type="InterPro" id="IPR037138">
    <property type="entry name" value="His_deacetylse_dom_sf"/>
</dbReference>
<evidence type="ECO:0000256" key="10">
    <source>
        <dbReference type="PIRNR" id="PIRNR037919"/>
    </source>
</evidence>
<comment type="function">
    <text evidence="10">Responsible for the deacetylation of lysine residues on the N-terminal part of the core histones (H2A, H2B, H3 and H4). Histone deacetylation gives a tag for epigenetic repression and plays an important role in transcriptional regulation, cell cycle progression and developmental events.</text>
</comment>
<keyword evidence="9 10" id="KW-0539">Nucleus</keyword>
<keyword evidence="15" id="KW-1185">Reference proteome</keyword>
<dbReference type="InterPro" id="IPR023801">
    <property type="entry name" value="His_deacetylse_dom"/>
</dbReference>
<keyword evidence="4 10" id="KW-0678">Repressor</keyword>
<evidence type="ECO:0000313" key="14">
    <source>
        <dbReference type="EMBL" id="KAK5939134.1"/>
    </source>
</evidence>
<feature type="region of interest" description="Disordered" evidence="11">
    <location>
        <begin position="20"/>
        <end position="54"/>
    </location>
</feature>
<dbReference type="Proteomes" id="UP001334248">
    <property type="component" value="Unassembled WGS sequence"/>
</dbReference>
<keyword evidence="6 10" id="KW-0156">Chromatin regulator</keyword>
<reference evidence="14 15" key="1">
    <citation type="journal article" date="2023" name="Res Sq">
        <title>Genomic and morphological characterization of Knufia obscura isolated from the Mars 2020 spacecraft assembly facility.</title>
        <authorList>
            <person name="Chander A.M."/>
            <person name="Teixeira M.M."/>
            <person name="Singh N.K."/>
            <person name="Williams M.P."/>
            <person name="Parker C.W."/>
            <person name="Leo P."/>
            <person name="Stajich J.E."/>
            <person name="Torok T."/>
            <person name="Tighe S."/>
            <person name="Mason C.E."/>
            <person name="Venkateswaran K."/>
        </authorList>
    </citation>
    <scope>NUCLEOTIDE SEQUENCE [LARGE SCALE GENOMIC DNA]</scope>
    <source>
        <strain evidence="14 15">CCFEE 5817</strain>
    </source>
</reference>
<dbReference type="PIRSF" id="PIRSF037919">
    <property type="entry name" value="HDAC_II_yeast"/>
    <property type="match status" value="1"/>
</dbReference>
<dbReference type="InterPro" id="IPR000286">
    <property type="entry name" value="HDACs"/>
</dbReference>
<gene>
    <name evidence="14" type="primary">HDA1</name>
    <name evidence="14" type="ORF">PMZ80_008437</name>
</gene>
<dbReference type="GeneID" id="90001886"/>
<evidence type="ECO:0000256" key="11">
    <source>
        <dbReference type="SAM" id="MobiDB-lite"/>
    </source>
</evidence>
<feature type="region of interest" description="Disordered" evidence="11">
    <location>
        <begin position="711"/>
        <end position="846"/>
    </location>
</feature>
<keyword evidence="8 10" id="KW-0804">Transcription</keyword>
<dbReference type="PANTHER" id="PTHR10625">
    <property type="entry name" value="HISTONE DEACETYLASE HDAC1-RELATED"/>
    <property type="match status" value="1"/>
</dbReference>
<dbReference type="EMBL" id="JAVHJV010000011">
    <property type="protein sequence ID" value="KAK5939134.1"/>
    <property type="molecule type" value="Genomic_DNA"/>
</dbReference>
<protein>
    <recommendedName>
        <fullName evidence="3 10">Histone deacetylase</fullName>
        <ecNumber evidence="3 10">3.5.1.98</ecNumber>
    </recommendedName>
</protein>
<dbReference type="PRINTS" id="PR01270">
    <property type="entry name" value="HDASUPER"/>
</dbReference>
<dbReference type="SUPFAM" id="SSF52768">
    <property type="entry name" value="Arginase/deacetylase"/>
    <property type="match status" value="1"/>
</dbReference>
<dbReference type="PANTHER" id="PTHR10625:SF5">
    <property type="entry name" value="HISTONE DEACETYLASE"/>
    <property type="match status" value="1"/>
</dbReference>
<accession>A0ABR0RET7</accession>
<sequence length="846" mass="93493">MESPDINMVDQQIPILIEDLKVETPSEDDYEDVESTDESSIDDTHHVPRGLPSRELPTGLCYDERMRYHAEVSALSAEAVHPEDPRRIYYIFKELCEAGLVQHKDYDLIVDQPLLRIDAREATEDEICLVHTPEHYAFVRSTAGMSNDDLLDLSESSSMDSIYFNKLSYYSGKLSAGGAIETCKAVMQRRVKNAIAVIRPPGHHAEVGQTMGFCLFNNTCVASKVCQDMFGPACRKILILDWDVHHGNGCQKAFYNDPNILYISLHVHQGGTFYPSGPEGGMDRCGEGAGEGYNVNIPWRSKGMGDGDYMYAFQHVVMPIANSFNPDFVVVSAGFDAAAGDELGGCNVTPPCYAHMTHMLMSLAGGKVAVCLEGGYNFKAISKSALAVTRTLMGEPPDRLEATVATDSAVRTIEEVKRTQSRYWRCMYPKAPTGGIYGGERLHDVIRKYQAQHLFDKYKLTELCIIREKISESFDKQVLGSMGIERRKHLIVIFHDPPDLLSKTDPTTAQQKPHDTWMLDGSQAYIEYAVQNEIAVIDVNIPEMITITADRSIDENGIHYGQDVAYSSHATDVARKEGEKLAKYIWDNYVDICDFQGGIWLIGAGDAFHAVSKLISDNDNVYQKCRGVIAFICQNPLRPVSSVSNNNPFISSWYRERSKIFVSAEHDVWRKQEEGKKFSKRYGKLIKSPENILNSMMQKHLPEVFDFIYETGDFNPRDEDNEDADDQNATSAEDENEPPARGPALSSPPQTRPLNGAATAQTSAALRGAISPRGAGALSPRADDLQQPSTSPGAFQSLSPGRSAPPSRSPALGAMQSPPGRDSAQPATEAMRHFGLGGPPQQPKGI</sequence>
<feature type="domain" description="Arb2-like" evidence="13">
    <location>
        <begin position="441"/>
        <end position="710"/>
    </location>
</feature>
<evidence type="ECO:0000259" key="13">
    <source>
        <dbReference type="Pfam" id="PF09757"/>
    </source>
</evidence>
<comment type="catalytic activity">
    <reaction evidence="10">
        <text>N(6)-acetyl-L-lysyl-[histone] + H2O = L-lysyl-[histone] + acetate</text>
        <dbReference type="Rhea" id="RHEA:58196"/>
        <dbReference type="Rhea" id="RHEA-COMP:9845"/>
        <dbReference type="Rhea" id="RHEA-COMP:11338"/>
        <dbReference type="ChEBI" id="CHEBI:15377"/>
        <dbReference type="ChEBI" id="CHEBI:29969"/>
        <dbReference type="ChEBI" id="CHEBI:30089"/>
        <dbReference type="ChEBI" id="CHEBI:61930"/>
        <dbReference type="EC" id="3.5.1.98"/>
    </reaction>
</comment>
<feature type="compositionally biased region" description="Polar residues" evidence="11">
    <location>
        <begin position="747"/>
        <end position="764"/>
    </location>
</feature>
<evidence type="ECO:0000256" key="4">
    <source>
        <dbReference type="ARBA" id="ARBA00022491"/>
    </source>
</evidence>
<dbReference type="Pfam" id="PF00850">
    <property type="entry name" value="Hist_deacetyl"/>
    <property type="match status" value="1"/>
</dbReference>
<keyword evidence="5 10" id="KW-0378">Hydrolase</keyword>
<dbReference type="RefSeq" id="XP_064727224.1">
    <property type="nucleotide sequence ID" value="XM_064876837.1"/>
</dbReference>
<evidence type="ECO:0000313" key="15">
    <source>
        <dbReference type="Proteomes" id="UP001334248"/>
    </source>
</evidence>
<dbReference type="InterPro" id="IPR019154">
    <property type="entry name" value="Arb2-like_domain"/>
</dbReference>
<evidence type="ECO:0000256" key="1">
    <source>
        <dbReference type="ARBA" id="ARBA00004123"/>
    </source>
</evidence>
<evidence type="ECO:0000256" key="6">
    <source>
        <dbReference type="ARBA" id="ARBA00022853"/>
    </source>
</evidence>
<keyword evidence="7 10" id="KW-0805">Transcription regulation</keyword>
<feature type="compositionally biased region" description="Polar residues" evidence="11">
    <location>
        <begin position="786"/>
        <end position="796"/>
    </location>
</feature>
<comment type="caution">
    <text evidence="14">The sequence shown here is derived from an EMBL/GenBank/DDBJ whole genome shotgun (WGS) entry which is preliminary data.</text>
</comment>
<evidence type="ECO:0000256" key="9">
    <source>
        <dbReference type="ARBA" id="ARBA00023242"/>
    </source>
</evidence>
<feature type="compositionally biased region" description="Acidic residues" evidence="11">
    <location>
        <begin position="719"/>
        <end position="737"/>
    </location>
</feature>
<evidence type="ECO:0000259" key="12">
    <source>
        <dbReference type="Pfam" id="PF00850"/>
    </source>
</evidence>
<dbReference type="Gene3D" id="3.40.800.20">
    <property type="entry name" value="Histone deacetylase domain"/>
    <property type="match status" value="1"/>
</dbReference>
<evidence type="ECO:0000256" key="2">
    <source>
        <dbReference type="ARBA" id="ARBA00007738"/>
    </source>
</evidence>
<feature type="compositionally biased region" description="Acidic residues" evidence="11">
    <location>
        <begin position="25"/>
        <end position="41"/>
    </location>
</feature>
<dbReference type="InterPro" id="IPR017321">
    <property type="entry name" value="Hist_deAcase_II_yeast"/>
</dbReference>
<organism evidence="14 15">
    <name type="scientific">Knufia obscura</name>
    <dbReference type="NCBI Taxonomy" id="1635080"/>
    <lineage>
        <taxon>Eukaryota</taxon>
        <taxon>Fungi</taxon>
        <taxon>Dikarya</taxon>
        <taxon>Ascomycota</taxon>
        <taxon>Pezizomycotina</taxon>
        <taxon>Eurotiomycetes</taxon>
        <taxon>Chaetothyriomycetidae</taxon>
        <taxon>Chaetothyriales</taxon>
        <taxon>Trichomeriaceae</taxon>
        <taxon>Knufia</taxon>
    </lineage>
</organism>
<dbReference type="InterPro" id="IPR023696">
    <property type="entry name" value="Ureohydrolase_dom_sf"/>
</dbReference>
<dbReference type="EC" id="3.5.1.98" evidence="3 10"/>
<dbReference type="Pfam" id="PF09757">
    <property type="entry name" value="Arb2-like"/>
    <property type="match status" value="1"/>
</dbReference>
<evidence type="ECO:0000256" key="7">
    <source>
        <dbReference type="ARBA" id="ARBA00023015"/>
    </source>
</evidence>
<feature type="compositionally biased region" description="Low complexity" evidence="11">
    <location>
        <begin position="797"/>
        <end position="813"/>
    </location>
</feature>
<evidence type="ECO:0000256" key="8">
    <source>
        <dbReference type="ARBA" id="ARBA00023163"/>
    </source>
</evidence>
<comment type="similarity">
    <text evidence="2 10">Belongs to the histone deacetylase family. HD type 2 subfamily.</text>
</comment>